<proteinExistence type="predicted"/>
<evidence type="ECO:0000313" key="2">
    <source>
        <dbReference type="Proteomes" id="UP000240493"/>
    </source>
</evidence>
<accession>A0A2T3Z4B5</accession>
<name>A0A2T3Z4B5_TRIA4</name>
<protein>
    <submittedName>
        <fullName evidence="1">Uncharacterized protein</fullName>
    </submittedName>
</protein>
<reference evidence="1 2" key="1">
    <citation type="submission" date="2016-07" db="EMBL/GenBank/DDBJ databases">
        <title>Multiple horizontal gene transfer events from other fungi enriched the ability of initially mycotrophic Trichoderma (Ascomycota) to feed on dead plant biomass.</title>
        <authorList>
            <consortium name="DOE Joint Genome Institute"/>
            <person name="Aerts A."/>
            <person name="Atanasova L."/>
            <person name="Chenthamara K."/>
            <person name="Zhang J."/>
            <person name="Grujic M."/>
            <person name="Henrissat B."/>
            <person name="Kuo A."/>
            <person name="Salamov A."/>
            <person name="Lipzen A."/>
            <person name="Labutti K."/>
            <person name="Barry K."/>
            <person name="Miao Y."/>
            <person name="Rahimi M.J."/>
            <person name="Shen Q."/>
            <person name="Grigoriev I.V."/>
            <person name="Kubicek C.P."/>
            <person name="Druzhinina I.S."/>
        </authorList>
    </citation>
    <scope>NUCLEOTIDE SEQUENCE [LARGE SCALE GENOMIC DNA]</scope>
    <source>
        <strain evidence="1 2">CBS 433.97</strain>
    </source>
</reference>
<evidence type="ECO:0000313" key="1">
    <source>
        <dbReference type="EMBL" id="PTB39661.1"/>
    </source>
</evidence>
<dbReference type="AlphaFoldDB" id="A0A2T3Z4B5"/>
<sequence>MVRTGHQIKSSPALELPSQVGLVCVVLRALQVSSLQPPPAIVCRTSRRMAKSSAQRRMSRPLLGARKAPRGTHPHTRYESHAGRNFRPWTANNLHGGHCCYWQTCLLSLHVLCRRTYSVLAAIRHLIHLARD</sequence>
<dbReference type="Proteomes" id="UP000240493">
    <property type="component" value="Unassembled WGS sequence"/>
</dbReference>
<dbReference type="EMBL" id="KZ679264">
    <property type="protein sequence ID" value="PTB39661.1"/>
    <property type="molecule type" value="Genomic_DNA"/>
</dbReference>
<organism evidence="1 2">
    <name type="scientific">Trichoderma asperellum (strain ATCC 204424 / CBS 433.97 / NBRC 101777)</name>
    <dbReference type="NCBI Taxonomy" id="1042311"/>
    <lineage>
        <taxon>Eukaryota</taxon>
        <taxon>Fungi</taxon>
        <taxon>Dikarya</taxon>
        <taxon>Ascomycota</taxon>
        <taxon>Pezizomycotina</taxon>
        <taxon>Sordariomycetes</taxon>
        <taxon>Hypocreomycetidae</taxon>
        <taxon>Hypocreales</taxon>
        <taxon>Hypocreaceae</taxon>
        <taxon>Trichoderma</taxon>
    </lineage>
</organism>
<gene>
    <name evidence="1" type="ORF">M441DRAFT_441943</name>
</gene>
<keyword evidence="2" id="KW-1185">Reference proteome</keyword>